<dbReference type="EMBL" id="BSUO01000001">
    <property type="protein sequence ID" value="GMA40966.1"/>
    <property type="molecule type" value="Genomic_DNA"/>
</dbReference>
<organism evidence="4 5">
    <name type="scientific">Mobilicoccus caccae</name>
    <dbReference type="NCBI Taxonomy" id="1859295"/>
    <lineage>
        <taxon>Bacteria</taxon>
        <taxon>Bacillati</taxon>
        <taxon>Actinomycetota</taxon>
        <taxon>Actinomycetes</taxon>
        <taxon>Micrococcales</taxon>
        <taxon>Dermatophilaceae</taxon>
        <taxon>Mobilicoccus</taxon>
    </lineage>
</organism>
<name>A0ABQ6IV86_9MICO</name>
<proteinExistence type="predicted"/>
<dbReference type="InterPro" id="IPR008613">
    <property type="entry name" value="Excalibur_Ca-bd_domain"/>
</dbReference>
<sequence>MAAVIAVAAVPLAAAPADAAPTSATAARYKNCAMLNRDYPNGVGKRGAKDKVSGRAKANPVRSFKVDSRLYASLPKTLDRDRDGIACEKHTGRASTSSRPTTRPAAPKATIKGRVITTSGPIAFVSPSGNIMCMGSSNLRCDITQRNYRAPQRPSWCDLDWGNGFALGRTAAFLCAGDTIMGTAPASASPWFARTGVKPFSSWGSPQAVLPYGWTLRNSSFSCASAKTGVTCTNTTTRRGFTVSKDRYRLF</sequence>
<reference evidence="5" key="1">
    <citation type="journal article" date="2019" name="Int. J. Syst. Evol. Microbiol.">
        <title>The Global Catalogue of Microorganisms (GCM) 10K type strain sequencing project: providing services to taxonomists for standard genome sequencing and annotation.</title>
        <authorList>
            <consortium name="The Broad Institute Genomics Platform"/>
            <consortium name="The Broad Institute Genome Sequencing Center for Infectious Disease"/>
            <person name="Wu L."/>
            <person name="Ma J."/>
        </authorList>
    </citation>
    <scope>NUCLEOTIDE SEQUENCE [LARGE SCALE GENOMIC DNA]</scope>
    <source>
        <strain evidence="5">NBRC 113072</strain>
    </source>
</reference>
<feature type="compositionally biased region" description="Basic and acidic residues" evidence="1">
    <location>
        <begin position="82"/>
        <end position="91"/>
    </location>
</feature>
<comment type="caution">
    <text evidence="4">The sequence shown here is derived from an EMBL/GenBank/DDBJ whole genome shotgun (WGS) entry which is preliminary data.</text>
</comment>
<feature type="signal peptide" evidence="2">
    <location>
        <begin position="1"/>
        <end position="19"/>
    </location>
</feature>
<feature type="region of interest" description="Disordered" evidence="1">
    <location>
        <begin position="82"/>
        <end position="109"/>
    </location>
</feature>
<keyword evidence="2" id="KW-0732">Signal</keyword>
<evidence type="ECO:0000259" key="3">
    <source>
        <dbReference type="SMART" id="SM00894"/>
    </source>
</evidence>
<dbReference type="Proteomes" id="UP001157126">
    <property type="component" value="Unassembled WGS sequence"/>
</dbReference>
<gene>
    <name evidence="4" type="ORF">GCM10025883_30110</name>
</gene>
<evidence type="ECO:0000313" key="4">
    <source>
        <dbReference type="EMBL" id="GMA40966.1"/>
    </source>
</evidence>
<dbReference type="SMART" id="SM00894">
    <property type="entry name" value="Excalibur"/>
    <property type="match status" value="1"/>
</dbReference>
<evidence type="ECO:0000256" key="1">
    <source>
        <dbReference type="SAM" id="MobiDB-lite"/>
    </source>
</evidence>
<feature type="domain" description="Excalibur calcium-binding" evidence="3">
    <location>
        <begin position="28"/>
        <end position="88"/>
    </location>
</feature>
<keyword evidence="5" id="KW-1185">Reference proteome</keyword>
<evidence type="ECO:0000256" key="2">
    <source>
        <dbReference type="SAM" id="SignalP"/>
    </source>
</evidence>
<protein>
    <recommendedName>
        <fullName evidence="3">Excalibur calcium-binding domain-containing protein</fullName>
    </recommendedName>
</protein>
<feature type="chain" id="PRO_5046577294" description="Excalibur calcium-binding domain-containing protein" evidence="2">
    <location>
        <begin position="20"/>
        <end position="251"/>
    </location>
</feature>
<evidence type="ECO:0000313" key="5">
    <source>
        <dbReference type="Proteomes" id="UP001157126"/>
    </source>
</evidence>
<accession>A0ABQ6IV86</accession>
<dbReference type="Pfam" id="PF05901">
    <property type="entry name" value="Excalibur"/>
    <property type="match status" value="1"/>
</dbReference>